<feature type="compositionally biased region" description="Basic and acidic residues" evidence="1">
    <location>
        <begin position="288"/>
        <end position="299"/>
    </location>
</feature>
<dbReference type="EMBL" id="CAAALY010246276">
    <property type="protein sequence ID" value="VEL33715.1"/>
    <property type="molecule type" value="Genomic_DNA"/>
</dbReference>
<protein>
    <submittedName>
        <fullName evidence="2">Uncharacterized protein</fullName>
    </submittedName>
</protein>
<proteinExistence type="predicted"/>
<gene>
    <name evidence="2" type="ORF">PXEA_LOCUS27155</name>
</gene>
<dbReference type="AlphaFoldDB" id="A0A3S5CMT6"/>
<feature type="compositionally biased region" description="Basic residues" evidence="1">
    <location>
        <begin position="228"/>
        <end position="245"/>
    </location>
</feature>
<feature type="region of interest" description="Disordered" evidence="1">
    <location>
        <begin position="287"/>
        <end position="316"/>
    </location>
</feature>
<organism evidence="2 3">
    <name type="scientific">Protopolystoma xenopodis</name>
    <dbReference type="NCBI Taxonomy" id="117903"/>
    <lineage>
        <taxon>Eukaryota</taxon>
        <taxon>Metazoa</taxon>
        <taxon>Spiralia</taxon>
        <taxon>Lophotrochozoa</taxon>
        <taxon>Platyhelminthes</taxon>
        <taxon>Monogenea</taxon>
        <taxon>Polyopisthocotylea</taxon>
        <taxon>Polystomatidea</taxon>
        <taxon>Polystomatidae</taxon>
        <taxon>Protopolystoma</taxon>
    </lineage>
</organism>
<name>A0A3S5CMT6_9PLAT</name>
<keyword evidence="3" id="KW-1185">Reference proteome</keyword>
<accession>A0A3S5CMT6</accession>
<evidence type="ECO:0000313" key="2">
    <source>
        <dbReference type="EMBL" id="VEL33715.1"/>
    </source>
</evidence>
<feature type="region of interest" description="Disordered" evidence="1">
    <location>
        <begin position="207"/>
        <end position="245"/>
    </location>
</feature>
<sequence>MVEPCFSVEINHTIGDNYLKIFQEARVCIEKCHLPTPGLSPESIRSTLSPPLLSSSSQNLSGFDICNNSVVESKEHHKHSLLSKDSLPKSPLQISEKHFKRTWDNSHSNPAFPSVSTSQTCLNHSPVSLPAPSFEAKATTLSIETSLPNTTLETDRQSLQGLVFMPKRQRRTSDSSTDTVVSISTSSASSGSVVWVPVTRSDLVNQQSLTKIDSSNSHQEANDEARREKRRKKRKERKMRRKTKKLKRLRRMMMQKPFDPVSLSHVACHPNVYLELKTRKPLKLNSLEQERHRSSSKLDRVKKKKKKPVDPLNHNSSIYFHTSTYNFPQMAHARSRAPY</sequence>
<feature type="compositionally biased region" description="Polar residues" evidence="1">
    <location>
        <begin position="148"/>
        <end position="160"/>
    </location>
</feature>
<feature type="compositionally biased region" description="Polar residues" evidence="1">
    <location>
        <begin position="207"/>
        <end position="219"/>
    </location>
</feature>
<comment type="caution">
    <text evidence="2">The sequence shown here is derived from an EMBL/GenBank/DDBJ whole genome shotgun (WGS) entry which is preliminary data.</text>
</comment>
<dbReference type="Proteomes" id="UP000784294">
    <property type="component" value="Unassembled WGS sequence"/>
</dbReference>
<reference evidence="2" key="1">
    <citation type="submission" date="2018-11" db="EMBL/GenBank/DDBJ databases">
        <authorList>
            <consortium name="Pathogen Informatics"/>
        </authorList>
    </citation>
    <scope>NUCLEOTIDE SEQUENCE</scope>
</reference>
<evidence type="ECO:0000313" key="3">
    <source>
        <dbReference type="Proteomes" id="UP000784294"/>
    </source>
</evidence>
<evidence type="ECO:0000256" key="1">
    <source>
        <dbReference type="SAM" id="MobiDB-lite"/>
    </source>
</evidence>
<feature type="region of interest" description="Disordered" evidence="1">
    <location>
        <begin position="148"/>
        <end position="180"/>
    </location>
</feature>